<name>A0A6G6Y4I8_9SPHN</name>
<reference evidence="13 14" key="1">
    <citation type="submission" date="2020-02" db="EMBL/GenBank/DDBJ databases">
        <authorList>
            <person name="Zheng R.K."/>
            <person name="Sun C.M."/>
        </authorList>
    </citation>
    <scope>NUCLEOTIDE SEQUENCE [LARGE SCALE GENOMIC DNA]</scope>
    <source>
        <strain evidence="14">zrk23</strain>
    </source>
</reference>
<comment type="subcellular location">
    <subcellularLocation>
        <location evidence="11">Cell inner membrane</location>
        <topology evidence="11">Multi-pass membrane protein</topology>
    </subcellularLocation>
    <subcellularLocation>
        <location evidence="2 10">Cell membrane</location>
        <topology evidence="2 10">Multi-pass membrane protein</topology>
    </subcellularLocation>
</comment>
<dbReference type="GO" id="GO:0015098">
    <property type="term" value="F:molybdate ion transmembrane transporter activity"/>
    <property type="evidence" value="ECO:0007669"/>
    <property type="project" value="UniProtKB-UniRule"/>
</dbReference>
<evidence type="ECO:0000313" key="13">
    <source>
        <dbReference type="EMBL" id="QIG79761.1"/>
    </source>
</evidence>
<keyword evidence="5" id="KW-1003">Cell membrane</keyword>
<keyword evidence="6 11" id="KW-0500">Molybdenum</keyword>
<dbReference type="GO" id="GO:0005886">
    <property type="term" value="C:plasma membrane"/>
    <property type="evidence" value="ECO:0007669"/>
    <property type="project" value="UniProtKB-SubCell"/>
</dbReference>
<evidence type="ECO:0000256" key="5">
    <source>
        <dbReference type="ARBA" id="ARBA00022475"/>
    </source>
</evidence>
<dbReference type="Gene3D" id="1.10.3720.10">
    <property type="entry name" value="MetI-like"/>
    <property type="match status" value="1"/>
</dbReference>
<evidence type="ECO:0000256" key="11">
    <source>
        <dbReference type="RuleBase" id="RU365097"/>
    </source>
</evidence>
<evidence type="ECO:0000256" key="4">
    <source>
        <dbReference type="ARBA" id="ARBA00022448"/>
    </source>
</evidence>
<feature type="transmembrane region" description="Helical" evidence="10">
    <location>
        <begin position="34"/>
        <end position="66"/>
    </location>
</feature>
<gene>
    <name evidence="13" type="primary">modB</name>
    <name evidence="13" type="ORF">G5C33_08130</name>
</gene>
<proteinExistence type="inferred from homology"/>
<keyword evidence="11" id="KW-0997">Cell inner membrane</keyword>
<dbReference type="InterPro" id="IPR035906">
    <property type="entry name" value="MetI-like_sf"/>
</dbReference>
<dbReference type="CDD" id="cd06261">
    <property type="entry name" value="TM_PBP2"/>
    <property type="match status" value="1"/>
</dbReference>
<dbReference type="Pfam" id="PF00528">
    <property type="entry name" value="BPD_transp_1"/>
    <property type="match status" value="1"/>
</dbReference>
<evidence type="ECO:0000256" key="3">
    <source>
        <dbReference type="ARBA" id="ARBA00007069"/>
    </source>
</evidence>
<keyword evidence="8 10" id="KW-1133">Transmembrane helix</keyword>
<feature type="transmembrane region" description="Helical" evidence="10">
    <location>
        <begin position="78"/>
        <end position="101"/>
    </location>
</feature>
<dbReference type="PROSITE" id="PS50928">
    <property type="entry name" value="ABC_TM1"/>
    <property type="match status" value="1"/>
</dbReference>
<accession>A0A6G6Y4I8</accession>
<evidence type="ECO:0000313" key="14">
    <source>
        <dbReference type="Proteomes" id="UP000501568"/>
    </source>
</evidence>
<evidence type="ECO:0000256" key="10">
    <source>
        <dbReference type="RuleBase" id="RU363032"/>
    </source>
</evidence>
<feature type="transmembrane region" description="Helical" evidence="10">
    <location>
        <begin position="121"/>
        <end position="144"/>
    </location>
</feature>
<dbReference type="InterPro" id="IPR000515">
    <property type="entry name" value="MetI-like"/>
</dbReference>
<evidence type="ECO:0000256" key="6">
    <source>
        <dbReference type="ARBA" id="ARBA00022505"/>
    </source>
</evidence>
<evidence type="ECO:0000256" key="7">
    <source>
        <dbReference type="ARBA" id="ARBA00022692"/>
    </source>
</evidence>
<dbReference type="EMBL" id="CP049109">
    <property type="protein sequence ID" value="QIG79761.1"/>
    <property type="molecule type" value="Genomic_DNA"/>
</dbReference>
<feature type="transmembrane region" description="Helical" evidence="10">
    <location>
        <begin position="230"/>
        <end position="249"/>
    </location>
</feature>
<dbReference type="NCBIfam" id="TIGR02141">
    <property type="entry name" value="modB_ABC"/>
    <property type="match status" value="1"/>
</dbReference>
<dbReference type="Proteomes" id="UP000501568">
    <property type="component" value="Chromosome"/>
</dbReference>
<protein>
    <recommendedName>
        <fullName evidence="11">Molybdenum transport system permease</fullName>
    </recommendedName>
</protein>
<dbReference type="NCBIfam" id="NF006939">
    <property type="entry name" value="PRK09421.1"/>
    <property type="match status" value="1"/>
</dbReference>
<dbReference type="PANTHER" id="PTHR30183">
    <property type="entry name" value="MOLYBDENUM TRANSPORT SYSTEM PERMEASE PROTEIN MODB"/>
    <property type="match status" value="1"/>
</dbReference>
<evidence type="ECO:0000256" key="1">
    <source>
        <dbReference type="ARBA" id="ARBA00002949"/>
    </source>
</evidence>
<feature type="transmembrane region" description="Helical" evidence="10">
    <location>
        <begin position="165"/>
        <end position="187"/>
    </location>
</feature>
<dbReference type="InterPro" id="IPR011867">
    <property type="entry name" value="ModB_ABC"/>
</dbReference>
<comment type="similarity">
    <text evidence="3 11">Belongs to the binding-protein-dependent transport system permease family. CysTW subfamily.</text>
</comment>
<evidence type="ECO:0000259" key="12">
    <source>
        <dbReference type="PROSITE" id="PS50928"/>
    </source>
</evidence>
<dbReference type="SUPFAM" id="SSF161098">
    <property type="entry name" value="MetI-like"/>
    <property type="match status" value="1"/>
</dbReference>
<organism evidence="13 14">
    <name type="scientific">Stakelama tenebrarum</name>
    <dbReference type="NCBI Taxonomy" id="2711215"/>
    <lineage>
        <taxon>Bacteria</taxon>
        <taxon>Pseudomonadati</taxon>
        <taxon>Pseudomonadota</taxon>
        <taxon>Alphaproteobacteria</taxon>
        <taxon>Sphingomonadales</taxon>
        <taxon>Sphingomonadaceae</taxon>
        <taxon>Stakelama</taxon>
    </lineage>
</organism>
<dbReference type="PANTHER" id="PTHR30183:SF3">
    <property type="entry name" value="MOLYBDENUM TRANSPORT SYSTEM PERMEASE PROTEIN MODB"/>
    <property type="match status" value="1"/>
</dbReference>
<keyword evidence="9 10" id="KW-0472">Membrane</keyword>
<dbReference type="KEGG" id="spzr:G5C33_08130"/>
<keyword evidence="7 10" id="KW-0812">Transmembrane</keyword>
<dbReference type="AlphaFoldDB" id="A0A6G6Y4I8"/>
<evidence type="ECO:0000256" key="9">
    <source>
        <dbReference type="ARBA" id="ARBA00023136"/>
    </source>
</evidence>
<evidence type="ECO:0000256" key="2">
    <source>
        <dbReference type="ARBA" id="ARBA00004651"/>
    </source>
</evidence>
<keyword evidence="4 10" id="KW-0813">Transport</keyword>
<feature type="domain" description="ABC transmembrane type-1" evidence="12">
    <location>
        <begin position="40"/>
        <end position="248"/>
    </location>
</feature>
<keyword evidence="14" id="KW-1185">Reference proteome</keyword>
<comment type="function">
    <text evidence="1 11">Part of the binding-protein-dependent transport system for molybdenum; probably responsible for the translocation of the substrate across the membrane.</text>
</comment>
<evidence type="ECO:0000256" key="8">
    <source>
        <dbReference type="ARBA" id="ARBA00022989"/>
    </source>
</evidence>
<sequence length="259" mass="27258">MPSRFAISCFRRKPPRSSRASVSRRWRVDAVSDAAFWTIVALSLRVGGVAIVATIPIAFALAWLLARGRFRGKVLLDGVIHLPLVLPPVVTGWLLLLLFAPSGPVGAVTQALFGGTVLFRWTGAAIAAGVMALPLMVRAMRLSIEAVDRRLEEAARTLGAGRWRVFATVTLPLSLPGVLAGAVLGFARALGEFGATITFVSNVPGQTQTLPLAIYSALQLPDGTATVAKLATVSVVLALAALIGSELLARRAGRGLHVL</sequence>